<evidence type="ECO:0000256" key="1">
    <source>
        <dbReference type="ARBA" id="ARBA00001286"/>
    </source>
</evidence>
<dbReference type="PANTHER" id="PTHR10815:SF13">
    <property type="entry name" value="METHYLATED-DNA--PROTEIN-CYSTEINE METHYLTRANSFERASE"/>
    <property type="match status" value="1"/>
</dbReference>
<dbReference type="Gene3D" id="1.10.10.10">
    <property type="entry name" value="Winged helix-like DNA-binding domain superfamily/Winged helix DNA-binding domain"/>
    <property type="match status" value="1"/>
</dbReference>
<dbReference type="Pfam" id="PF01035">
    <property type="entry name" value="DNA_binding_1"/>
    <property type="match status" value="1"/>
</dbReference>
<comment type="catalytic activity">
    <reaction evidence="11">
        <text>a 6-O-methyl-2'-deoxyguanosine in DNA + L-cysteinyl-[protein] = S-methyl-L-cysteinyl-[protein] + a 2'-deoxyguanosine in DNA</text>
        <dbReference type="Rhea" id="RHEA:24000"/>
        <dbReference type="Rhea" id="RHEA-COMP:10131"/>
        <dbReference type="Rhea" id="RHEA-COMP:10132"/>
        <dbReference type="Rhea" id="RHEA-COMP:11367"/>
        <dbReference type="Rhea" id="RHEA-COMP:11368"/>
        <dbReference type="ChEBI" id="CHEBI:29950"/>
        <dbReference type="ChEBI" id="CHEBI:82612"/>
        <dbReference type="ChEBI" id="CHEBI:85445"/>
        <dbReference type="ChEBI" id="CHEBI:85448"/>
        <dbReference type="EC" id="2.1.1.63"/>
    </reaction>
</comment>
<evidence type="ECO:0000313" key="15">
    <source>
        <dbReference type="Proteomes" id="UP001153292"/>
    </source>
</evidence>
<dbReference type="CDD" id="cd06445">
    <property type="entry name" value="ATase"/>
    <property type="match status" value="1"/>
</dbReference>
<dbReference type="Gene3D" id="3.30.160.70">
    <property type="entry name" value="Methylated DNA-protein cysteine methyltransferase domain"/>
    <property type="match status" value="1"/>
</dbReference>
<comment type="similarity">
    <text evidence="2">Belongs to the MGMT family.</text>
</comment>
<name>A0ABN8EAL4_CHISP</name>
<sequence length="189" mass="21156">MEKTDINQLIKKYSKNSLTAPKVYLSSFDTPVGKVAAAADDEFVYMITFVDSKNIEKKIQTISDEILCQFLNKKNRILQELEDELRLYFEGNCKKFSIPIKTIGSEFQKAVWNKLLELPYGSTQTYGDLAKSLGRSSSHARAIGAACGANAHLIVVPCHRLVATGTKGGFSSGIDRKEWLLQHEQKHTK</sequence>
<evidence type="ECO:0000256" key="5">
    <source>
        <dbReference type="ARBA" id="ARBA00022603"/>
    </source>
</evidence>
<dbReference type="Proteomes" id="UP001153292">
    <property type="component" value="Chromosome 11"/>
</dbReference>
<evidence type="ECO:0000256" key="9">
    <source>
        <dbReference type="ARBA" id="ARBA00030795"/>
    </source>
</evidence>
<dbReference type="EMBL" id="OU963904">
    <property type="protein sequence ID" value="CAH0669481.1"/>
    <property type="molecule type" value="Genomic_DNA"/>
</dbReference>
<dbReference type="EC" id="2.1.1.63" evidence="3"/>
<keyword evidence="7" id="KW-0227">DNA damage</keyword>
<dbReference type="InterPro" id="IPR036217">
    <property type="entry name" value="MethylDNA_cys_MeTrfase_DNAb"/>
</dbReference>
<evidence type="ECO:0000256" key="4">
    <source>
        <dbReference type="ARBA" id="ARBA00015377"/>
    </source>
</evidence>
<keyword evidence="15" id="KW-1185">Reference proteome</keyword>
<evidence type="ECO:0000256" key="8">
    <source>
        <dbReference type="ARBA" id="ARBA00023204"/>
    </source>
</evidence>
<dbReference type="PANTHER" id="PTHR10815">
    <property type="entry name" value="METHYLATED-DNA--PROTEIN-CYSTEINE METHYLTRANSFERASE"/>
    <property type="match status" value="1"/>
</dbReference>
<evidence type="ECO:0000256" key="10">
    <source>
        <dbReference type="ARBA" id="ARBA00031621"/>
    </source>
</evidence>
<dbReference type="Pfam" id="PF02870">
    <property type="entry name" value="Methyltransf_1N"/>
    <property type="match status" value="1"/>
</dbReference>
<evidence type="ECO:0000313" key="14">
    <source>
        <dbReference type="EMBL" id="CAH0669481.1"/>
    </source>
</evidence>
<evidence type="ECO:0000259" key="12">
    <source>
        <dbReference type="Pfam" id="PF01035"/>
    </source>
</evidence>
<evidence type="ECO:0000256" key="6">
    <source>
        <dbReference type="ARBA" id="ARBA00022679"/>
    </source>
</evidence>
<dbReference type="PROSITE" id="PS00374">
    <property type="entry name" value="MGMT"/>
    <property type="match status" value="1"/>
</dbReference>
<reference evidence="14" key="1">
    <citation type="submission" date="2021-12" db="EMBL/GenBank/DDBJ databases">
        <authorList>
            <person name="King R."/>
        </authorList>
    </citation>
    <scope>NUCLEOTIDE SEQUENCE</scope>
</reference>
<evidence type="ECO:0000256" key="3">
    <source>
        <dbReference type="ARBA" id="ARBA00011918"/>
    </source>
</evidence>
<dbReference type="InterPro" id="IPR001497">
    <property type="entry name" value="MethylDNA_cys_MeTrfase_AS"/>
</dbReference>
<dbReference type="InterPro" id="IPR036388">
    <property type="entry name" value="WH-like_DNA-bd_sf"/>
</dbReference>
<dbReference type="NCBIfam" id="TIGR00589">
    <property type="entry name" value="ogt"/>
    <property type="match status" value="1"/>
</dbReference>
<dbReference type="SUPFAM" id="SSF53155">
    <property type="entry name" value="Methylated DNA-protein cysteine methyltransferase domain"/>
    <property type="match status" value="1"/>
</dbReference>
<keyword evidence="8" id="KW-0234">DNA repair</keyword>
<evidence type="ECO:0000259" key="13">
    <source>
        <dbReference type="Pfam" id="PF02870"/>
    </source>
</evidence>
<feature type="domain" description="Methylated-DNA-[protein]-cysteine S-methyltransferase DNA binding" evidence="12">
    <location>
        <begin position="106"/>
        <end position="185"/>
    </location>
</feature>
<dbReference type="InterPro" id="IPR008332">
    <property type="entry name" value="MethylG_MeTrfase_N"/>
</dbReference>
<protein>
    <recommendedName>
        <fullName evidence="4">Methylated-DNA--protein-cysteine methyltransferase</fullName>
        <ecNumber evidence="3">2.1.1.63</ecNumber>
    </recommendedName>
    <alternativeName>
        <fullName evidence="9">6-O-methylguanine-DNA methyltransferase</fullName>
    </alternativeName>
    <alternativeName>
        <fullName evidence="10">O-6-methylguanine-DNA-alkyltransferase</fullName>
    </alternativeName>
</protein>
<feature type="domain" description="Methylguanine DNA methyltransferase ribonuclease-like" evidence="13">
    <location>
        <begin position="23"/>
        <end position="101"/>
    </location>
</feature>
<dbReference type="InterPro" id="IPR014048">
    <property type="entry name" value="MethylDNA_cys_MeTrfase_DNA-bd"/>
</dbReference>
<dbReference type="SUPFAM" id="SSF46767">
    <property type="entry name" value="Methylated DNA-protein cysteine methyltransferase, C-terminal domain"/>
    <property type="match status" value="1"/>
</dbReference>
<accession>A0ABN8EAL4</accession>
<keyword evidence="6" id="KW-0808">Transferase</keyword>
<comment type="catalytic activity">
    <reaction evidence="1">
        <text>a 4-O-methyl-thymidine in DNA + L-cysteinyl-[protein] = a thymidine in DNA + S-methyl-L-cysteinyl-[protein]</text>
        <dbReference type="Rhea" id="RHEA:53428"/>
        <dbReference type="Rhea" id="RHEA-COMP:10131"/>
        <dbReference type="Rhea" id="RHEA-COMP:10132"/>
        <dbReference type="Rhea" id="RHEA-COMP:13555"/>
        <dbReference type="Rhea" id="RHEA-COMP:13556"/>
        <dbReference type="ChEBI" id="CHEBI:29950"/>
        <dbReference type="ChEBI" id="CHEBI:82612"/>
        <dbReference type="ChEBI" id="CHEBI:137386"/>
        <dbReference type="ChEBI" id="CHEBI:137387"/>
        <dbReference type="EC" id="2.1.1.63"/>
    </reaction>
</comment>
<evidence type="ECO:0000256" key="11">
    <source>
        <dbReference type="ARBA" id="ARBA00049348"/>
    </source>
</evidence>
<dbReference type="InterPro" id="IPR036631">
    <property type="entry name" value="MGMT_N_sf"/>
</dbReference>
<evidence type="ECO:0000256" key="7">
    <source>
        <dbReference type="ARBA" id="ARBA00022763"/>
    </source>
</evidence>
<organism evidence="14 15">
    <name type="scientific">Chilo suppressalis</name>
    <name type="common">Asiatic rice borer moth</name>
    <dbReference type="NCBI Taxonomy" id="168631"/>
    <lineage>
        <taxon>Eukaryota</taxon>
        <taxon>Metazoa</taxon>
        <taxon>Ecdysozoa</taxon>
        <taxon>Arthropoda</taxon>
        <taxon>Hexapoda</taxon>
        <taxon>Insecta</taxon>
        <taxon>Pterygota</taxon>
        <taxon>Neoptera</taxon>
        <taxon>Endopterygota</taxon>
        <taxon>Lepidoptera</taxon>
        <taxon>Glossata</taxon>
        <taxon>Ditrysia</taxon>
        <taxon>Pyraloidea</taxon>
        <taxon>Crambidae</taxon>
        <taxon>Crambinae</taxon>
        <taxon>Chilo</taxon>
    </lineage>
</organism>
<keyword evidence="5" id="KW-0489">Methyltransferase</keyword>
<gene>
    <name evidence="14" type="ORF">CHILSU_LOCUS1388</name>
</gene>
<proteinExistence type="inferred from homology"/>
<evidence type="ECO:0000256" key="2">
    <source>
        <dbReference type="ARBA" id="ARBA00008711"/>
    </source>
</evidence>